<dbReference type="Pfam" id="PF22953">
    <property type="entry name" value="SpnB_Rossmann"/>
    <property type="match status" value="1"/>
</dbReference>
<dbReference type="InterPro" id="IPR055123">
    <property type="entry name" value="SpnB-like_Rossmann"/>
</dbReference>
<dbReference type="Gene3D" id="3.40.50.720">
    <property type="entry name" value="NAD(P)-binding Rossmann-like Domain"/>
    <property type="match status" value="1"/>
</dbReference>
<dbReference type="Proteomes" id="UP001180724">
    <property type="component" value="Unassembled WGS sequence"/>
</dbReference>
<protein>
    <submittedName>
        <fullName evidence="7">Beta-ketoacyl reductase</fullName>
    </submittedName>
</protein>
<keyword evidence="4" id="KW-0511">Multifunctional enzyme</keyword>
<proteinExistence type="predicted"/>
<sequence>PRPAAVWGFVRSAQTENPDRFVLVDTDGQVVSLACVPAAAAAGEPQLKIRSGAMAIPRLAPVPGNGGRAGKAPALDSGTVLITGGTSGLGATLARHLVDRHGTRRLLLASRRGPTAPAAAGLRKELTEAGAQVEIAACDVTSRESVAGLIAAVPDEHPLTAVIHCAAVLDDGVVEALTENRLDAVLAPKAHGAWHLHELTGHLTLSAFVLFSSVAGVLGTAGQANYAAANAFLDGLAQARRASGLPVASLCWGFWAQPGEMGAGLGEADIVRLRRQGIRPMASHEGLALFDAAISRNEPVLVPARLDPQAPEGPRPGRAGSPLLRGLTGTSAGSGGQRSPEPGDAGLAQRVGSLPRADAVAGLLDVVRAQTATVLGHAGIGRIGPDVAFKDLGMDSLMALELRNRLAEVTGLKLSATLAFDHPNPSTLAEFLYAAVAPGSGDDPASPADGLAQEIEGLGARLEDAMPGLADEDRTSIAALLGELQARVRPAVGDGSLAGVADRISSASAGELLSLLDEELG</sequence>
<evidence type="ECO:0000256" key="4">
    <source>
        <dbReference type="ARBA" id="ARBA00023268"/>
    </source>
</evidence>
<keyword evidence="1" id="KW-0596">Phosphopantetheine</keyword>
<dbReference type="InterPro" id="IPR013968">
    <property type="entry name" value="PKS_KR"/>
</dbReference>
<dbReference type="InterPro" id="IPR009081">
    <property type="entry name" value="PP-bd_ACP"/>
</dbReference>
<name>A0ABU3B6A3_9ACTN</name>
<feature type="non-terminal residue" evidence="7">
    <location>
        <position position="1"/>
    </location>
</feature>
<dbReference type="EMBL" id="JAVRFH010000170">
    <property type="protein sequence ID" value="MDT0616516.1"/>
    <property type="molecule type" value="Genomic_DNA"/>
</dbReference>
<dbReference type="PANTHER" id="PTHR43775">
    <property type="entry name" value="FATTY ACID SYNTHASE"/>
    <property type="match status" value="1"/>
</dbReference>
<dbReference type="SUPFAM" id="SSF47336">
    <property type="entry name" value="ACP-like"/>
    <property type="match status" value="1"/>
</dbReference>
<feature type="domain" description="Carrier" evidence="6">
    <location>
        <begin position="361"/>
        <end position="436"/>
    </location>
</feature>
<dbReference type="Pfam" id="PF08659">
    <property type="entry name" value="KR"/>
    <property type="match status" value="1"/>
</dbReference>
<dbReference type="PROSITE" id="PS50075">
    <property type="entry name" value="CARRIER"/>
    <property type="match status" value="1"/>
</dbReference>
<evidence type="ECO:0000313" key="8">
    <source>
        <dbReference type="Proteomes" id="UP001180724"/>
    </source>
</evidence>
<dbReference type="SMART" id="SM00823">
    <property type="entry name" value="PKS_PP"/>
    <property type="match status" value="1"/>
</dbReference>
<dbReference type="PROSITE" id="PS00012">
    <property type="entry name" value="PHOSPHOPANTETHEINE"/>
    <property type="match status" value="1"/>
</dbReference>
<dbReference type="Gene3D" id="1.10.1200.10">
    <property type="entry name" value="ACP-like"/>
    <property type="match status" value="1"/>
</dbReference>
<dbReference type="SMART" id="SM01294">
    <property type="entry name" value="PKS_PP_betabranch"/>
    <property type="match status" value="1"/>
</dbReference>
<organism evidence="7 8">
    <name type="scientific">Streptomyces lancefieldiae</name>
    <dbReference type="NCBI Taxonomy" id="3075520"/>
    <lineage>
        <taxon>Bacteria</taxon>
        <taxon>Bacillati</taxon>
        <taxon>Actinomycetota</taxon>
        <taxon>Actinomycetes</taxon>
        <taxon>Kitasatosporales</taxon>
        <taxon>Streptomycetaceae</taxon>
        <taxon>Streptomyces</taxon>
    </lineage>
</organism>
<dbReference type="InterPro" id="IPR006162">
    <property type="entry name" value="Ppantetheine_attach_site"/>
</dbReference>
<dbReference type="InterPro" id="IPR020806">
    <property type="entry name" value="PKS_PP-bd"/>
</dbReference>
<reference evidence="7" key="1">
    <citation type="submission" date="2024-05" db="EMBL/GenBank/DDBJ databases">
        <title>30 novel species of actinomycetes from the DSMZ collection.</title>
        <authorList>
            <person name="Nouioui I."/>
        </authorList>
    </citation>
    <scope>NUCLEOTIDE SEQUENCE</scope>
    <source>
        <strain evidence="7">DSM 40712</strain>
    </source>
</reference>
<dbReference type="InterPro" id="IPR036291">
    <property type="entry name" value="NAD(P)-bd_dom_sf"/>
</dbReference>
<evidence type="ECO:0000256" key="3">
    <source>
        <dbReference type="ARBA" id="ARBA00022679"/>
    </source>
</evidence>
<dbReference type="PANTHER" id="PTHR43775:SF51">
    <property type="entry name" value="INACTIVE PHENOLPHTHIOCEROL SYNTHESIS POLYKETIDE SYNTHASE TYPE I PKS1-RELATED"/>
    <property type="match status" value="1"/>
</dbReference>
<keyword evidence="2" id="KW-0597">Phosphoprotein</keyword>
<comment type="caution">
    <text evidence="7">The sequence shown here is derived from an EMBL/GenBank/DDBJ whole genome shotgun (WGS) entry which is preliminary data.</text>
</comment>
<evidence type="ECO:0000256" key="2">
    <source>
        <dbReference type="ARBA" id="ARBA00022553"/>
    </source>
</evidence>
<gene>
    <name evidence="7" type="ORF">RM812_41250</name>
</gene>
<feature type="region of interest" description="Disordered" evidence="5">
    <location>
        <begin position="305"/>
        <end position="349"/>
    </location>
</feature>
<dbReference type="Pfam" id="PF00550">
    <property type="entry name" value="PP-binding"/>
    <property type="match status" value="1"/>
</dbReference>
<keyword evidence="3" id="KW-0808">Transferase</keyword>
<evidence type="ECO:0000256" key="1">
    <source>
        <dbReference type="ARBA" id="ARBA00022450"/>
    </source>
</evidence>
<dbReference type="CDD" id="cd08956">
    <property type="entry name" value="KR_3_FAS_SDR_x"/>
    <property type="match status" value="1"/>
</dbReference>
<evidence type="ECO:0000259" key="6">
    <source>
        <dbReference type="PROSITE" id="PS50075"/>
    </source>
</evidence>
<accession>A0ABU3B6A3</accession>
<dbReference type="SMART" id="SM00822">
    <property type="entry name" value="PKS_KR"/>
    <property type="match status" value="1"/>
</dbReference>
<evidence type="ECO:0000313" key="7">
    <source>
        <dbReference type="EMBL" id="MDT0616516.1"/>
    </source>
</evidence>
<evidence type="ECO:0000256" key="5">
    <source>
        <dbReference type="SAM" id="MobiDB-lite"/>
    </source>
</evidence>
<dbReference type="SUPFAM" id="SSF51735">
    <property type="entry name" value="NAD(P)-binding Rossmann-fold domains"/>
    <property type="match status" value="2"/>
</dbReference>
<dbReference type="RefSeq" id="WP_311586028.1">
    <property type="nucleotide sequence ID" value="NZ_JAVRFH010000170.1"/>
</dbReference>
<keyword evidence="8" id="KW-1185">Reference proteome</keyword>
<dbReference type="InterPro" id="IPR036736">
    <property type="entry name" value="ACP-like_sf"/>
</dbReference>
<dbReference type="InterPro" id="IPR057326">
    <property type="entry name" value="KR_dom"/>
</dbReference>
<dbReference type="InterPro" id="IPR050091">
    <property type="entry name" value="PKS_NRPS_Biosynth_Enz"/>
</dbReference>